<feature type="transmembrane region" description="Helical" evidence="1">
    <location>
        <begin position="61"/>
        <end position="79"/>
    </location>
</feature>
<dbReference type="Proteomes" id="UP001556692">
    <property type="component" value="Unassembled WGS sequence"/>
</dbReference>
<protein>
    <recommendedName>
        <fullName evidence="4">DUF202 domain-containing protein</fullName>
    </recommendedName>
</protein>
<feature type="transmembrane region" description="Helical" evidence="1">
    <location>
        <begin position="35"/>
        <end position="55"/>
    </location>
</feature>
<keyword evidence="1" id="KW-1133">Transmembrane helix</keyword>
<evidence type="ECO:0000313" key="3">
    <source>
        <dbReference type="Proteomes" id="UP001556692"/>
    </source>
</evidence>
<keyword evidence="1" id="KW-0812">Transmembrane</keyword>
<evidence type="ECO:0000313" key="2">
    <source>
        <dbReference type="EMBL" id="MEX0409463.1"/>
    </source>
</evidence>
<keyword evidence="1" id="KW-0472">Membrane</keyword>
<proteinExistence type="predicted"/>
<evidence type="ECO:0000256" key="1">
    <source>
        <dbReference type="SAM" id="Phobius"/>
    </source>
</evidence>
<organism evidence="2 3">
    <name type="scientific">Aquibium pacificus</name>
    <dbReference type="NCBI Taxonomy" id="3153579"/>
    <lineage>
        <taxon>Bacteria</taxon>
        <taxon>Pseudomonadati</taxon>
        <taxon>Pseudomonadota</taxon>
        <taxon>Alphaproteobacteria</taxon>
        <taxon>Hyphomicrobiales</taxon>
        <taxon>Phyllobacteriaceae</taxon>
        <taxon>Aquibium</taxon>
    </lineage>
</organism>
<keyword evidence="3" id="KW-1185">Reference proteome</keyword>
<comment type="caution">
    <text evidence="2">The sequence shown here is derived from an EMBL/GenBank/DDBJ whole genome shotgun (WGS) entry which is preliminary data.</text>
</comment>
<feature type="transmembrane region" description="Helical" evidence="1">
    <location>
        <begin position="131"/>
        <end position="151"/>
    </location>
</feature>
<dbReference type="EMBL" id="JBDPGJ010000009">
    <property type="protein sequence ID" value="MEX0409463.1"/>
    <property type="molecule type" value="Genomic_DNA"/>
</dbReference>
<name>A0ABV3STF2_9HYPH</name>
<dbReference type="RefSeq" id="WP_367957320.1">
    <property type="nucleotide sequence ID" value="NZ_JBDPGJ010000009.1"/>
</dbReference>
<sequence length="155" mass="18046">MADDNHTKIKSDLLLVLYRTEIEQGRHHEILRSNISSYLNGFAAALIAAISFQDSIDKQDIPLGSLLLALGIFGIVVNLKHYERFRKHVDRAGAYRRELLQANNLSEIEKIRRNSDEKTEKRFRFLNNIRLYHLWTGVFLFHIFMGIYVVVRAFG</sequence>
<gene>
    <name evidence="2" type="ORF">ABGN05_27865</name>
</gene>
<accession>A0ABV3STF2</accession>
<evidence type="ECO:0008006" key="4">
    <source>
        <dbReference type="Google" id="ProtNLM"/>
    </source>
</evidence>
<reference evidence="2 3" key="1">
    <citation type="submission" date="2024-05" db="EMBL/GenBank/DDBJ databases">
        <authorList>
            <person name="Jiang F."/>
        </authorList>
    </citation>
    <scope>NUCLEOTIDE SEQUENCE [LARGE SCALE GENOMIC DNA]</scope>
    <source>
        <strain evidence="2 3">LZ166</strain>
    </source>
</reference>